<reference evidence="1" key="2">
    <citation type="journal article" date="2018" name="Environ. Sci. Technol.">
        <title>The Toxicogenome of Hyalella azteca: A Model for Sediment Ecotoxicology and Evolutionary Toxicology.</title>
        <authorList>
            <person name="Poynton H.C."/>
            <person name="Hasenbein S."/>
            <person name="Benoit J.B."/>
            <person name="Sepulveda M.S."/>
            <person name="Poelchau M.F."/>
            <person name="Hughes D.S.T."/>
            <person name="Murali S.C."/>
            <person name="Chen S."/>
            <person name="Glastad K.M."/>
            <person name="Goodisman M.A.D."/>
            <person name="Werren J.H."/>
            <person name="Vineis J.H."/>
            <person name="Bowen J.L."/>
            <person name="Friedrich M."/>
            <person name="Jones J."/>
            <person name="Robertson H.M."/>
            <person name="Feyereisen R."/>
            <person name="Mechler-Hickson A."/>
            <person name="Mathers N."/>
            <person name="Lee C.E."/>
            <person name="Colbourne J.K."/>
            <person name="Biales A."/>
            <person name="Johnston J.S."/>
            <person name="Wellborn G.A."/>
            <person name="Rosendale A.J."/>
            <person name="Cridge A.G."/>
            <person name="Munoz-Torres M.C."/>
            <person name="Bain P.A."/>
            <person name="Manny A.R."/>
            <person name="Major K.M."/>
            <person name="Lambert F.N."/>
            <person name="Vulpe C.D."/>
            <person name="Tuck P."/>
            <person name="Blalock B.J."/>
            <person name="Lin Y.Y."/>
            <person name="Smith M.E."/>
            <person name="Ochoa-Acuna H."/>
            <person name="Chen M.M."/>
            <person name="Childers C.P."/>
            <person name="Qu J."/>
            <person name="Dugan S."/>
            <person name="Lee S.L."/>
            <person name="Chao H."/>
            <person name="Dinh H."/>
            <person name="Han Y."/>
            <person name="Doddapaneni H."/>
            <person name="Worley K.C."/>
            <person name="Muzny D.M."/>
            <person name="Gibbs R.A."/>
            <person name="Richards S."/>
        </authorList>
    </citation>
    <scope>NUCLEOTIDE SEQUENCE</scope>
    <source>
        <strain evidence="1">HAZT.00-mixed</strain>
        <tissue evidence="1">Whole organism</tissue>
    </source>
</reference>
<reference evidence="1" key="3">
    <citation type="submission" date="2019-06" db="EMBL/GenBank/DDBJ databases">
        <authorList>
            <person name="Poynton C."/>
            <person name="Hasenbein S."/>
            <person name="Benoit J.B."/>
            <person name="Sepulveda M.S."/>
            <person name="Poelchau M.F."/>
            <person name="Murali S.C."/>
            <person name="Chen S."/>
            <person name="Glastad K.M."/>
            <person name="Werren J.H."/>
            <person name="Vineis J.H."/>
            <person name="Bowen J.L."/>
            <person name="Friedrich M."/>
            <person name="Jones J."/>
            <person name="Robertson H.M."/>
            <person name="Feyereisen R."/>
            <person name="Mechler-Hickson A."/>
            <person name="Mathers N."/>
            <person name="Lee C.E."/>
            <person name="Colbourne J.K."/>
            <person name="Biales A."/>
            <person name="Johnston J.S."/>
            <person name="Wellborn G.A."/>
            <person name="Rosendale A.J."/>
            <person name="Cridge A.G."/>
            <person name="Munoz-Torres M.C."/>
            <person name="Bain P.A."/>
            <person name="Manny A.R."/>
            <person name="Major K.M."/>
            <person name="Lambert F.N."/>
            <person name="Vulpe C.D."/>
            <person name="Tuck P."/>
            <person name="Blalock B.J."/>
            <person name="Lin Y.-Y."/>
            <person name="Smith M.E."/>
            <person name="Ochoa-Acuna H."/>
            <person name="Chen M.-J.M."/>
            <person name="Childers C.P."/>
            <person name="Qu J."/>
            <person name="Dugan S."/>
            <person name="Lee S.L."/>
            <person name="Chao H."/>
            <person name="Dinh H."/>
            <person name="Han Y."/>
            <person name="Doddapaneni H."/>
            <person name="Worley K.C."/>
            <person name="Muzny D.M."/>
            <person name="Gibbs R.A."/>
            <person name="Richards S."/>
        </authorList>
    </citation>
    <scope>NUCLEOTIDE SEQUENCE</scope>
    <source>
        <strain evidence="1">HAZT.00-mixed</strain>
        <tissue evidence="1">Whole organism</tissue>
    </source>
</reference>
<sequence>MLLADVTSPINAAEVTSPVNAADVSSPVNAAEVSSPVNAAEVTSPVITAEVSSPVNAADVISPVNAADVTSPVNAAEVTSLINIPDIHFAVSTDVNSPVTTDFKIPSACNKTRSQPKAYTTPAAAKTKASLTQKTVRSTFQFKQWAGRLRGELALLHPQLSAVELEDKLKEELWALLPKKSIKISVCDFATNEF</sequence>
<accession>A0A6A0H7U4</accession>
<dbReference type="AlphaFoldDB" id="A0A6A0H7U4"/>
<reference evidence="1" key="1">
    <citation type="submission" date="2014-08" db="EMBL/GenBank/DDBJ databases">
        <authorList>
            <person name="Murali S."/>
            <person name="Richards S."/>
            <person name="Bandaranaike D."/>
            <person name="Bellair M."/>
            <person name="Blankenburg K."/>
            <person name="Chao H."/>
            <person name="Dinh H."/>
            <person name="Doddapaneni H."/>
            <person name="Dugan-Rocha S."/>
            <person name="Elkadiri S."/>
            <person name="Gnanaolivu R."/>
            <person name="Hughes D."/>
            <person name="Lee S."/>
            <person name="Li M."/>
            <person name="Ming W."/>
            <person name="Munidasa M."/>
            <person name="Muniz J."/>
            <person name="Nguyen L."/>
            <person name="Osuji N."/>
            <person name="Pu L.-L."/>
            <person name="Puazo M."/>
            <person name="Skinner E."/>
            <person name="Qu C."/>
            <person name="Quiroz J."/>
            <person name="Raj R."/>
            <person name="Weissenberger G."/>
            <person name="Xin Y."/>
            <person name="Zou X."/>
            <person name="Han Y."/>
            <person name="Worley K."/>
            <person name="Muzny D."/>
            <person name="Gibbs R."/>
        </authorList>
    </citation>
    <scope>NUCLEOTIDE SEQUENCE</scope>
    <source>
        <strain evidence="1">HAZT.00-mixed</strain>
        <tissue evidence="1">Whole organism</tissue>
    </source>
</reference>
<protein>
    <submittedName>
        <fullName evidence="1">Uncharacterized protein</fullName>
    </submittedName>
</protein>
<dbReference type="EMBL" id="JQDR03006063">
    <property type="protein sequence ID" value="KAA0200786.1"/>
    <property type="molecule type" value="Genomic_DNA"/>
</dbReference>
<dbReference type="Proteomes" id="UP000711488">
    <property type="component" value="Unassembled WGS sequence"/>
</dbReference>
<evidence type="ECO:0000313" key="1">
    <source>
        <dbReference type="EMBL" id="KAA0200786.1"/>
    </source>
</evidence>
<gene>
    <name evidence="1" type="ORF">HAZT_HAZT008401</name>
</gene>
<proteinExistence type="predicted"/>
<dbReference type="OrthoDB" id="7331812at2759"/>
<organism evidence="1">
    <name type="scientific">Hyalella azteca</name>
    <name type="common">Amphipod</name>
    <dbReference type="NCBI Taxonomy" id="294128"/>
    <lineage>
        <taxon>Eukaryota</taxon>
        <taxon>Metazoa</taxon>
        <taxon>Ecdysozoa</taxon>
        <taxon>Arthropoda</taxon>
        <taxon>Crustacea</taxon>
        <taxon>Multicrustacea</taxon>
        <taxon>Malacostraca</taxon>
        <taxon>Eumalacostraca</taxon>
        <taxon>Peracarida</taxon>
        <taxon>Amphipoda</taxon>
        <taxon>Senticaudata</taxon>
        <taxon>Talitrida</taxon>
        <taxon>Talitroidea</taxon>
        <taxon>Hyalellidae</taxon>
        <taxon>Hyalella</taxon>
    </lineage>
</organism>
<comment type="caution">
    <text evidence="1">The sequence shown here is derived from an EMBL/GenBank/DDBJ whole genome shotgun (WGS) entry which is preliminary data.</text>
</comment>
<name>A0A6A0H7U4_HYAAZ</name>